<name>A0AAF0Q517_SOLVR</name>
<accession>A0AAF0Q517</accession>
<dbReference type="EMBL" id="CP133613">
    <property type="protein sequence ID" value="WMV13991.1"/>
    <property type="molecule type" value="Genomic_DNA"/>
</dbReference>
<evidence type="ECO:0000313" key="2">
    <source>
        <dbReference type="Proteomes" id="UP001234989"/>
    </source>
</evidence>
<keyword evidence="2" id="KW-1185">Reference proteome</keyword>
<dbReference type="Proteomes" id="UP001234989">
    <property type="component" value="Chromosome 2"/>
</dbReference>
<proteinExistence type="predicted"/>
<organism evidence="1 2">
    <name type="scientific">Solanum verrucosum</name>
    <dbReference type="NCBI Taxonomy" id="315347"/>
    <lineage>
        <taxon>Eukaryota</taxon>
        <taxon>Viridiplantae</taxon>
        <taxon>Streptophyta</taxon>
        <taxon>Embryophyta</taxon>
        <taxon>Tracheophyta</taxon>
        <taxon>Spermatophyta</taxon>
        <taxon>Magnoliopsida</taxon>
        <taxon>eudicotyledons</taxon>
        <taxon>Gunneridae</taxon>
        <taxon>Pentapetalae</taxon>
        <taxon>asterids</taxon>
        <taxon>lamiids</taxon>
        <taxon>Solanales</taxon>
        <taxon>Solanaceae</taxon>
        <taxon>Solanoideae</taxon>
        <taxon>Solaneae</taxon>
        <taxon>Solanum</taxon>
    </lineage>
</organism>
<gene>
    <name evidence="1" type="ORF">MTR67_007376</name>
</gene>
<protein>
    <submittedName>
        <fullName evidence="1">Uncharacterized protein</fullName>
    </submittedName>
</protein>
<sequence>MPVVSEVVPASHGFL</sequence>
<reference evidence="1" key="1">
    <citation type="submission" date="2023-08" db="EMBL/GenBank/DDBJ databases">
        <title>A de novo genome assembly of Solanum verrucosum Schlechtendal, a Mexican diploid species geographically isolated from the other diploid A-genome species in potato relatives.</title>
        <authorList>
            <person name="Hosaka K."/>
        </authorList>
    </citation>
    <scope>NUCLEOTIDE SEQUENCE</scope>
    <source>
        <tissue evidence="1">Young leaves</tissue>
    </source>
</reference>
<evidence type="ECO:0000313" key="1">
    <source>
        <dbReference type="EMBL" id="WMV13991.1"/>
    </source>
</evidence>